<gene>
    <name evidence="1" type="ORF">MNBD_GAMMA18-1418</name>
</gene>
<dbReference type="AlphaFoldDB" id="A0A3B0ZR22"/>
<proteinExistence type="predicted"/>
<name>A0A3B0ZR22_9ZZZZ</name>
<evidence type="ECO:0008006" key="2">
    <source>
        <dbReference type="Google" id="ProtNLM"/>
    </source>
</evidence>
<evidence type="ECO:0000313" key="1">
    <source>
        <dbReference type="EMBL" id="VAW83864.1"/>
    </source>
</evidence>
<protein>
    <recommendedName>
        <fullName evidence="2">Lipoprotein</fullName>
    </recommendedName>
</protein>
<dbReference type="EMBL" id="UOFP01000010">
    <property type="protein sequence ID" value="VAW83864.1"/>
    <property type="molecule type" value="Genomic_DNA"/>
</dbReference>
<reference evidence="1" key="1">
    <citation type="submission" date="2018-06" db="EMBL/GenBank/DDBJ databases">
        <authorList>
            <person name="Zhirakovskaya E."/>
        </authorList>
    </citation>
    <scope>NUCLEOTIDE SEQUENCE</scope>
</reference>
<sequence>MKNISLIFLVLCVSIITGCGKSDYLRVSSNGDGFIQLDKIDVRSMSEIEDVKGNKAILVELTETGQLKMHTFTHRNVGKSVSMNYGSVTVLKNVHIVEASAMEKFRLSVNDKSLMVKILESYEK</sequence>
<accession>A0A3B0ZR22</accession>
<dbReference type="PROSITE" id="PS51257">
    <property type="entry name" value="PROKAR_LIPOPROTEIN"/>
    <property type="match status" value="1"/>
</dbReference>
<organism evidence="1">
    <name type="scientific">hydrothermal vent metagenome</name>
    <dbReference type="NCBI Taxonomy" id="652676"/>
    <lineage>
        <taxon>unclassified sequences</taxon>
        <taxon>metagenomes</taxon>
        <taxon>ecological metagenomes</taxon>
    </lineage>
</organism>